<evidence type="ECO:0000256" key="2">
    <source>
        <dbReference type="SAM" id="Phobius"/>
    </source>
</evidence>
<dbReference type="Proteomes" id="UP001302812">
    <property type="component" value="Unassembled WGS sequence"/>
</dbReference>
<dbReference type="EMBL" id="MU853346">
    <property type="protein sequence ID" value="KAK4111464.1"/>
    <property type="molecule type" value="Genomic_DNA"/>
</dbReference>
<proteinExistence type="predicted"/>
<keyword evidence="2" id="KW-0812">Transmembrane</keyword>
<comment type="caution">
    <text evidence="3">The sequence shown here is derived from an EMBL/GenBank/DDBJ whole genome shotgun (WGS) entry which is preliminary data.</text>
</comment>
<name>A0AAN6TBS6_9PEZI</name>
<gene>
    <name evidence="3" type="ORF">N656DRAFT_163669</name>
</gene>
<evidence type="ECO:0000313" key="4">
    <source>
        <dbReference type="Proteomes" id="UP001302812"/>
    </source>
</evidence>
<reference evidence="3" key="2">
    <citation type="submission" date="2023-05" db="EMBL/GenBank/DDBJ databases">
        <authorList>
            <consortium name="Lawrence Berkeley National Laboratory"/>
            <person name="Steindorff A."/>
            <person name="Hensen N."/>
            <person name="Bonometti L."/>
            <person name="Westerberg I."/>
            <person name="Brannstrom I.O."/>
            <person name="Guillou S."/>
            <person name="Cros-Aarteil S."/>
            <person name="Calhoun S."/>
            <person name="Haridas S."/>
            <person name="Kuo A."/>
            <person name="Mondo S."/>
            <person name="Pangilinan J."/>
            <person name="Riley R."/>
            <person name="Labutti K."/>
            <person name="Andreopoulos B."/>
            <person name="Lipzen A."/>
            <person name="Chen C."/>
            <person name="Yanf M."/>
            <person name="Daum C."/>
            <person name="Ng V."/>
            <person name="Clum A."/>
            <person name="Ohm R."/>
            <person name="Martin F."/>
            <person name="Silar P."/>
            <person name="Natvig D."/>
            <person name="Lalanne C."/>
            <person name="Gautier V."/>
            <person name="Ament-Velasquez S.L."/>
            <person name="Kruys A."/>
            <person name="Hutchinson M.I."/>
            <person name="Powell A.J."/>
            <person name="Barry K."/>
            <person name="Miller A.N."/>
            <person name="Grigoriev I.V."/>
            <person name="Debuchy R."/>
            <person name="Gladieux P."/>
            <person name="Thoren M.H."/>
            <person name="Johannesson H."/>
        </authorList>
    </citation>
    <scope>NUCLEOTIDE SEQUENCE</scope>
    <source>
        <strain evidence="3">CBS 508.74</strain>
    </source>
</reference>
<dbReference type="AlphaFoldDB" id="A0AAN6TBS6"/>
<sequence length="336" mass="37236">MSRTAEDKGTRLILVVIHLPSRLLFRIRSANCNRPYERTTQKHNDMNPRLHHDRDQTLAFPGFLPLSEEAVQPLDMTRRDANHLETPAISGGNNVPGVSLASSIILCLATSILRIMLSISILIVHVLTMPAKMCAWCRTRNHHGQDHRSDHTSGRSRIHGGLRRKPKRAHAAVSTGALEQLTQLVSLLDLNVISVQDLADQPSHLSISRKARNANIRVDTLSDLVRQLDLNKISLQDLTDELSRLQVRWRGTETSGSAGISSVKEPTPNAQNREREKSGTDMLALSDRIELLVLSATGTSIEDLAEEVSGLDIDSMWSCLRKLSDALDQLKLEGSS</sequence>
<feature type="compositionally biased region" description="Basic residues" evidence="1">
    <location>
        <begin position="154"/>
        <end position="165"/>
    </location>
</feature>
<feature type="compositionally biased region" description="Basic and acidic residues" evidence="1">
    <location>
        <begin position="143"/>
        <end position="153"/>
    </location>
</feature>
<feature type="transmembrane region" description="Helical" evidence="2">
    <location>
        <begin position="100"/>
        <end position="124"/>
    </location>
</feature>
<dbReference type="GeneID" id="89932839"/>
<keyword evidence="4" id="KW-1185">Reference proteome</keyword>
<keyword evidence="2" id="KW-0472">Membrane</keyword>
<organism evidence="3 4">
    <name type="scientific">Canariomyces notabilis</name>
    <dbReference type="NCBI Taxonomy" id="2074819"/>
    <lineage>
        <taxon>Eukaryota</taxon>
        <taxon>Fungi</taxon>
        <taxon>Dikarya</taxon>
        <taxon>Ascomycota</taxon>
        <taxon>Pezizomycotina</taxon>
        <taxon>Sordariomycetes</taxon>
        <taxon>Sordariomycetidae</taxon>
        <taxon>Sordariales</taxon>
        <taxon>Chaetomiaceae</taxon>
        <taxon>Canariomyces</taxon>
    </lineage>
</organism>
<protein>
    <submittedName>
        <fullName evidence="3">Uncharacterized protein</fullName>
    </submittedName>
</protein>
<accession>A0AAN6TBS6</accession>
<keyword evidence="2" id="KW-1133">Transmembrane helix</keyword>
<reference evidence="3" key="1">
    <citation type="journal article" date="2023" name="Mol. Phylogenet. Evol.">
        <title>Genome-scale phylogeny and comparative genomics of the fungal order Sordariales.</title>
        <authorList>
            <person name="Hensen N."/>
            <person name="Bonometti L."/>
            <person name="Westerberg I."/>
            <person name="Brannstrom I.O."/>
            <person name="Guillou S."/>
            <person name="Cros-Aarteil S."/>
            <person name="Calhoun S."/>
            <person name="Haridas S."/>
            <person name="Kuo A."/>
            <person name="Mondo S."/>
            <person name="Pangilinan J."/>
            <person name="Riley R."/>
            <person name="LaButti K."/>
            <person name="Andreopoulos B."/>
            <person name="Lipzen A."/>
            <person name="Chen C."/>
            <person name="Yan M."/>
            <person name="Daum C."/>
            <person name="Ng V."/>
            <person name="Clum A."/>
            <person name="Steindorff A."/>
            <person name="Ohm R.A."/>
            <person name="Martin F."/>
            <person name="Silar P."/>
            <person name="Natvig D.O."/>
            <person name="Lalanne C."/>
            <person name="Gautier V."/>
            <person name="Ament-Velasquez S.L."/>
            <person name="Kruys A."/>
            <person name="Hutchinson M.I."/>
            <person name="Powell A.J."/>
            <person name="Barry K."/>
            <person name="Miller A.N."/>
            <person name="Grigoriev I.V."/>
            <person name="Debuchy R."/>
            <person name="Gladieux P."/>
            <person name="Hiltunen Thoren M."/>
            <person name="Johannesson H."/>
        </authorList>
    </citation>
    <scope>NUCLEOTIDE SEQUENCE</scope>
    <source>
        <strain evidence="3">CBS 508.74</strain>
    </source>
</reference>
<feature type="region of interest" description="Disordered" evidence="1">
    <location>
        <begin position="253"/>
        <end position="279"/>
    </location>
</feature>
<evidence type="ECO:0000256" key="1">
    <source>
        <dbReference type="SAM" id="MobiDB-lite"/>
    </source>
</evidence>
<evidence type="ECO:0000313" key="3">
    <source>
        <dbReference type="EMBL" id="KAK4111464.1"/>
    </source>
</evidence>
<dbReference type="RefSeq" id="XP_064669034.1">
    <property type="nucleotide sequence ID" value="XM_064808716.1"/>
</dbReference>
<feature type="region of interest" description="Disordered" evidence="1">
    <location>
        <begin position="142"/>
        <end position="165"/>
    </location>
</feature>